<dbReference type="GO" id="GO:0016020">
    <property type="term" value="C:membrane"/>
    <property type="evidence" value="ECO:0007669"/>
    <property type="project" value="UniProtKB-SubCell"/>
</dbReference>
<protein>
    <recommendedName>
        <fullName evidence="8">Bacterial sugar transferase domain-containing protein</fullName>
    </recommendedName>
</protein>
<feature type="transmembrane region" description="Helical" evidence="7">
    <location>
        <begin position="448"/>
        <end position="468"/>
    </location>
</feature>
<dbReference type="InterPro" id="IPR017475">
    <property type="entry name" value="EPS_sugar_tfrase"/>
</dbReference>
<evidence type="ECO:0000256" key="7">
    <source>
        <dbReference type="SAM" id="Phobius"/>
    </source>
</evidence>
<dbReference type="GO" id="GO:0016780">
    <property type="term" value="F:phosphotransferase activity, for other substituted phosphate groups"/>
    <property type="evidence" value="ECO:0007669"/>
    <property type="project" value="TreeGrafter"/>
</dbReference>
<dbReference type="PANTHER" id="PTHR30576:SF0">
    <property type="entry name" value="UNDECAPRENYL-PHOSPHATE N-ACETYLGALACTOSAMINYL 1-PHOSPHATE TRANSFERASE-RELATED"/>
    <property type="match status" value="1"/>
</dbReference>
<feature type="transmembrane region" description="Helical" evidence="7">
    <location>
        <begin position="282"/>
        <end position="306"/>
    </location>
</feature>
<comment type="similarity">
    <text evidence="2">Belongs to the bacterial sugar transferase family.</text>
</comment>
<evidence type="ECO:0000256" key="4">
    <source>
        <dbReference type="ARBA" id="ARBA00022692"/>
    </source>
</evidence>
<keyword evidence="6 7" id="KW-0472">Membrane</keyword>
<accession>A0A1F5XVH3</accession>
<sequence>MYNWNIKSRLLVIILLLGDLLSFSLALWVSLTIRYFFVPYGSYLRSYQLFLENNFLPFILVFLLWVLVFYLADFYSTLIIGYRLSLAQSLLKIHFINSVIAVIFFYIFLPYFYIAPKVNLALYLVLSYVFIFLWRGWGLTHLKAAFGGGAFYFIGPETELKELLAAFTYNPYYNNLKVLGAKASQHIKSEADIDLSQIEAEATKGFFAAIVAPTAFGSSYQDNERLVRKFYEPVFKGVQFFSFQKFYESVFHKIPISLVDETWLLENISSPSRDLFDFTKRLIDILISLFAGLVSLIFYPFVILAIKLDDGGPIFYVPERVGQNGKNFRPFKFRTMKVGAPVSWFGKNDPRVTRIGRFLRKTSLDELPQLWNVFLGDISMVGPRPDVADFAKELEQKIPYYKVRTLIKPGLAGWALVSQRVMGENPSSVEETRERLAYDLYYIKNRSFILDLAIILKTIKMVLIRIGIIRKIA</sequence>
<evidence type="ECO:0000256" key="6">
    <source>
        <dbReference type="ARBA" id="ARBA00023136"/>
    </source>
</evidence>
<organism evidence="9 10">
    <name type="scientific">Candidatus Giovannonibacteria bacterium RIFCSPLOWO2_12_FULL_43_26</name>
    <dbReference type="NCBI Taxonomy" id="1798363"/>
    <lineage>
        <taxon>Bacteria</taxon>
        <taxon>Candidatus Giovannoniibacteriota</taxon>
    </lineage>
</organism>
<reference evidence="9 10" key="1">
    <citation type="journal article" date="2016" name="Nat. Commun.">
        <title>Thousands of microbial genomes shed light on interconnected biogeochemical processes in an aquifer system.</title>
        <authorList>
            <person name="Anantharaman K."/>
            <person name="Brown C.T."/>
            <person name="Hug L.A."/>
            <person name="Sharon I."/>
            <person name="Castelle C.J."/>
            <person name="Probst A.J."/>
            <person name="Thomas B.C."/>
            <person name="Singh A."/>
            <person name="Wilkins M.J."/>
            <person name="Karaoz U."/>
            <person name="Brodie E.L."/>
            <person name="Williams K.H."/>
            <person name="Hubbard S.S."/>
            <person name="Banfield J.F."/>
        </authorList>
    </citation>
    <scope>NUCLEOTIDE SEQUENCE [LARGE SCALE GENOMIC DNA]</scope>
</reference>
<dbReference type="Pfam" id="PF02397">
    <property type="entry name" value="Bac_transf"/>
    <property type="match status" value="1"/>
</dbReference>
<proteinExistence type="inferred from homology"/>
<comment type="subcellular location">
    <subcellularLocation>
        <location evidence="1">Membrane</location>
        <topology evidence="1">Multi-pass membrane protein</topology>
    </subcellularLocation>
</comment>
<evidence type="ECO:0000256" key="1">
    <source>
        <dbReference type="ARBA" id="ARBA00004141"/>
    </source>
</evidence>
<gene>
    <name evidence="9" type="ORF">A3H05_03715</name>
</gene>
<keyword evidence="5 7" id="KW-1133">Transmembrane helix</keyword>
<feature type="transmembrane region" description="Helical" evidence="7">
    <location>
        <begin position="57"/>
        <end position="82"/>
    </location>
</feature>
<dbReference type="AlphaFoldDB" id="A0A1F5XVH3"/>
<dbReference type="PANTHER" id="PTHR30576">
    <property type="entry name" value="COLANIC BIOSYNTHESIS UDP-GLUCOSE LIPID CARRIER TRANSFERASE"/>
    <property type="match status" value="1"/>
</dbReference>
<dbReference type="Proteomes" id="UP000177334">
    <property type="component" value="Unassembled WGS sequence"/>
</dbReference>
<feature type="transmembrane region" description="Helical" evidence="7">
    <location>
        <begin position="94"/>
        <end position="114"/>
    </location>
</feature>
<feature type="domain" description="Bacterial sugar transferase" evidence="8">
    <location>
        <begin position="280"/>
        <end position="463"/>
    </location>
</feature>
<evidence type="ECO:0000259" key="8">
    <source>
        <dbReference type="Pfam" id="PF02397"/>
    </source>
</evidence>
<evidence type="ECO:0000313" key="10">
    <source>
        <dbReference type="Proteomes" id="UP000177334"/>
    </source>
</evidence>
<evidence type="ECO:0000256" key="3">
    <source>
        <dbReference type="ARBA" id="ARBA00022679"/>
    </source>
</evidence>
<name>A0A1F5XVH3_9BACT</name>
<dbReference type="EMBL" id="MFIP01000020">
    <property type="protein sequence ID" value="OGF91904.1"/>
    <property type="molecule type" value="Genomic_DNA"/>
</dbReference>
<comment type="caution">
    <text evidence="9">The sequence shown here is derived from an EMBL/GenBank/DDBJ whole genome shotgun (WGS) entry which is preliminary data.</text>
</comment>
<keyword evidence="4 7" id="KW-0812">Transmembrane</keyword>
<evidence type="ECO:0000313" key="9">
    <source>
        <dbReference type="EMBL" id="OGF91904.1"/>
    </source>
</evidence>
<feature type="transmembrane region" description="Helical" evidence="7">
    <location>
        <begin position="12"/>
        <end position="37"/>
    </location>
</feature>
<feature type="transmembrane region" description="Helical" evidence="7">
    <location>
        <begin position="120"/>
        <end position="137"/>
    </location>
</feature>
<keyword evidence="3" id="KW-0808">Transferase</keyword>
<dbReference type="InterPro" id="IPR003362">
    <property type="entry name" value="Bact_transf"/>
</dbReference>
<evidence type="ECO:0000256" key="2">
    <source>
        <dbReference type="ARBA" id="ARBA00006464"/>
    </source>
</evidence>
<dbReference type="NCBIfam" id="TIGR03025">
    <property type="entry name" value="EPS_sugtrans"/>
    <property type="match status" value="1"/>
</dbReference>
<evidence type="ECO:0000256" key="5">
    <source>
        <dbReference type="ARBA" id="ARBA00022989"/>
    </source>
</evidence>